<dbReference type="RefSeq" id="WP_135499113.1">
    <property type="nucleotide sequence ID" value="NZ_SRLD01000041.1"/>
</dbReference>
<dbReference type="Proteomes" id="UP000297739">
    <property type="component" value="Unassembled WGS sequence"/>
</dbReference>
<organism evidence="1 2">
    <name type="scientific">Hymenobacter elongatus</name>
    <dbReference type="NCBI Taxonomy" id="877208"/>
    <lineage>
        <taxon>Bacteria</taxon>
        <taxon>Pseudomonadati</taxon>
        <taxon>Bacteroidota</taxon>
        <taxon>Cytophagia</taxon>
        <taxon>Cytophagales</taxon>
        <taxon>Hymenobacteraceae</taxon>
        <taxon>Hymenobacter</taxon>
    </lineage>
</organism>
<reference evidence="1 2" key="1">
    <citation type="submission" date="2019-04" db="EMBL/GenBank/DDBJ databases">
        <authorList>
            <person name="Feng G."/>
            <person name="Zhang J."/>
            <person name="Zhu H."/>
        </authorList>
    </citation>
    <scope>NUCLEOTIDE SEQUENCE [LARGE SCALE GENOMIC DNA]</scope>
    <source>
        <strain evidence="1 2">JCM 17223</strain>
    </source>
</reference>
<evidence type="ECO:0000313" key="2">
    <source>
        <dbReference type="Proteomes" id="UP000297739"/>
    </source>
</evidence>
<dbReference type="AlphaFoldDB" id="A0A4Z0PJA2"/>
<sequence length="205" mass="22483">MSRTTLSVACVFLLSTLGACEKNESKPAPDVRLRVFTQAGEITNEKVKQRFIEQSPYPFTVSSEIGPNDFLRFVAPDSVIFGLNGVRLAVVQTGTQHLLYGPLAPQDPNLSTEVRALLKYTSPVVPLPPATGYGFLTKNVWVGYGDRSTMRMPLLHYRIRQSFGGGSYNDLAGATFNEFNEAAIRTIRPGDTLAVQESSITVPVR</sequence>
<dbReference type="EMBL" id="SRLD01000041">
    <property type="protein sequence ID" value="TGE14136.1"/>
    <property type="molecule type" value="Genomic_DNA"/>
</dbReference>
<proteinExistence type="predicted"/>
<evidence type="ECO:0000313" key="1">
    <source>
        <dbReference type="EMBL" id="TGE14136.1"/>
    </source>
</evidence>
<gene>
    <name evidence="1" type="ORF">E5J99_17500</name>
</gene>
<protein>
    <submittedName>
        <fullName evidence="1">Uncharacterized protein</fullName>
    </submittedName>
</protein>
<name>A0A4Z0PJA2_9BACT</name>
<keyword evidence="2" id="KW-1185">Reference proteome</keyword>
<comment type="caution">
    <text evidence="1">The sequence shown here is derived from an EMBL/GenBank/DDBJ whole genome shotgun (WGS) entry which is preliminary data.</text>
</comment>
<dbReference type="PROSITE" id="PS51257">
    <property type="entry name" value="PROKAR_LIPOPROTEIN"/>
    <property type="match status" value="1"/>
</dbReference>
<accession>A0A4Z0PJA2</accession>
<dbReference type="OrthoDB" id="885127at2"/>